<dbReference type="GO" id="GO:0006260">
    <property type="term" value="P:DNA replication"/>
    <property type="evidence" value="ECO:0007669"/>
    <property type="project" value="InterPro"/>
</dbReference>
<dbReference type="PANTHER" id="PTHR38767:SF1">
    <property type="entry name" value="DNA POLYMERASE III SUBUNIT CHI"/>
    <property type="match status" value="1"/>
</dbReference>
<dbReference type="GO" id="GO:0003887">
    <property type="term" value="F:DNA-directed DNA polymerase activity"/>
    <property type="evidence" value="ECO:0007669"/>
    <property type="project" value="InterPro"/>
</dbReference>
<dbReference type="PANTHER" id="PTHR38767">
    <property type="entry name" value="DNA POLYMERASE III SUBUNIT CHI"/>
    <property type="match status" value="1"/>
</dbReference>
<dbReference type="InterPro" id="IPR007459">
    <property type="entry name" value="DNA_pol3_chi"/>
</dbReference>
<dbReference type="NCBIfam" id="NF004347">
    <property type="entry name" value="PRK05728.1-4"/>
    <property type="match status" value="1"/>
</dbReference>
<dbReference type="Gene3D" id="3.40.50.10110">
    <property type="entry name" value="DNA polymerase III subunit chi"/>
    <property type="match status" value="1"/>
</dbReference>
<dbReference type="GO" id="GO:0032298">
    <property type="term" value="P:positive regulation of DNA-templated DNA replication initiation"/>
    <property type="evidence" value="ECO:0007669"/>
    <property type="project" value="TreeGrafter"/>
</dbReference>
<dbReference type="RefSeq" id="WP_088332567.1">
    <property type="nucleotide sequence ID" value="NZ_NBBJ01000001.1"/>
</dbReference>
<dbReference type="InterPro" id="IPR036768">
    <property type="entry name" value="PolIII_chi_sf"/>
</dbReference>
<name>A0A245ZSL8_9SPHN</name>
<evidence type="ECO:0000313" key="1">
    <source>
        <dbReference type="EMBL" id="OWK32744.1"/>
    </source>
</evidence>
<keyword evidence="2" id="KW-1185">Reference proteome</keyword>
<dbReference type="OrthoDB" id="9795973at2"/>
<protein>
    <submittedName>
        <fullName evidence="1">DNA polymerase III subunit chi</fullName>
    </submittedName>
</protein>
<dbReference type="Proteomes" id="UP000197783">
    <property type="component" value="Unassembled WGS sequence"/>
</dbReference>
<reference evidence="1 2" key="1">
    <citation type="submission" date="2017-03" db="EMBL/GenBank/DDBJ databases">
        <title>Genome sequence of Sphingomonas mucosissima DSM 17494.</title>
        <authorList>
            <person name="Poehlein A."/>
            <person name="Wuebbeler J.H."/>
            <person name="Steinbuechel A."/>
            <person name="Daniel R."/>
        </authorList>
    </citation>
    <scope>NUCLEOTIDE SEQUENCE [LARGE SCALE GENOMIC DNA]</scope>
    <source>
        <strain evidence="1 2">DSM 17494</strain>
    </source>
</reference>
<dbReference type="AlphaFoldDB" id="A0A245ZSL8"/>
<dbReference type="Pfam" id="PF04364">
    <property type="entry name" value="DNA_pol3_chi"/>
    <property type="match status" value="1"/>
</dbReference>
<comment type="caution">
    <text evidence="1">The sequence shown here is derived from an EMBL/GenBank/DDBJ whole genome shotgun (WGS) entry which is preliminary data.</text>
</comment>
<proteinExistence type="predicted"/>
<sequence>MQVDFYHLTQLPIERALPRIAERVLAGGERLLIVAGDERQRAALDRLLWEYAPESFLPHACVGAGDDAMQPILIAPDVNAANAARHVALVDGEWRDEALTFERAFHFFDEDRIGDARAAWKALAGRDGVERRYWKQNEAGRWEQAA</sequence>
<dbReference type="GO" id="GO:0003677">
    <property type="term" value="F:DNA binding"/>
    <property type="evidence" value="ECO:0007669"/>
    <property type="project" value="InterPro"/>
</dbReference>
<gene>
    <name evidence="1" type="ORF">SPMU_10860</name>
</gene>
<dbReference type="SUPFAM" id="SSF102400">
    <property type="entry name" value="DNA polymerase III chi subunit"/>
    <property type="match status" value="1"/>
</dbReference>
<evidence type="ECO:0000313" key="2">
    <source>
        <dbReference type="Proteomes" id="UP000197783"/>
    </source>
</evidence>
<organism evidence="1 2">
    <name type="scientific">Sphingomonas mucosissima</name>
    <dbReference type="NCBI Taxonomy" id="370959"/>
    <lineage>
        <taxon>Bacteria</taxon>
        <taxon>Pseudomonadati</taxon>
        <taxon>Pseudomonadota</taxon>
        <taxon>Alphaproteobacteria</taxon>
        <taxon>Sphingomonadales</taxon>
        <taxon>Sphingomonadaceae</taxon>
        <taxon>Sphingomonas</taxon>
    </lineage>
</organism>
<dbReference type="EMBL" id="NBBJ01000001">
    <property type="protein sequence ID" value="OWK32744.1"/>
    <property type="molecule type" value="Genomic_DNA"/>
</dbReference>
<accession>A0A245ZSL8</accession>